<keyword evidence="3" id="KW-1185">Reference proteome</keyword>
<organism evidence="2 3">
    <name type="scientific">Kocuria oceani</name>
    <dbReference type="NCBI Taxonomy" id="988827"/>
    <lineage>
        <taxon>Bacteria</taxon>
        <taxon>Bacillati</taxon>
        <taxon>Actinomycetota</taxon>
        <taxon>Actinomycetes</taxon>
        <taxon>Micrococcales</taxon>
        <taxon>Micrococcaceae</taxon>
        <taxon>Kocuria</taxon>
    </lineage>
</organism>
<feature type="region of interest" description="Disordered" evidence="1">
    <location>
        <begin position="19"/>
        <end position="64"/>
    </location>
</feature>
<accession>A0ABV9TH11</accession>
<evidence type="ECO:0000313" key="2">
    <source>
        <dbReference type="EMBL" id="MFC4902783.1"/>
    </source>
</evidence>
<evidence type="ECO:0000313" key="3">
    <source>
        <dbReference type="Proteomes" id="UP001595797"/>
    </source>
</evidence>
<feature type="compositionally biased region" description="Polar residues" evidence="1">
    <location>
        <begin position="19"/>
        <end position="36"/>
    </location>
</feature>
<reference evidence="3" key="1">
    <citation type="journal article" date="2019" name="Int. J. Syst. Evol. Microbiol.">
        <title>The Global Catalogue of Microorganisms (GCM) 10K type strain sequencing project: providing services to taxonomists for standard genome sequencing and annotation.</title>
        <authorList>
            <consortium name="The Broad Institute Genomics Platform"/>
            <consortium name="The Broad Institute Genome Sequencing Center for Infectious Disease"/>
            <person name="Wu L."/>
            <person name="Ma J."/>
        </authorList>
    </citation>
    <scope>NUCLEOTIDE SEQUENCE [LARGE SCALE GENOMIC DNA]</scope>
    <source>
        <strain evidence="3">CGMCC 4.6946</strain>
    </source>
</reference>
<name>A0ABV9TH11_9MICC</name>
<dbReference type="RefSeq" id="WP_277549624.1">
    <property type="nucleotide sequence ID" value="NZ_JARAMH010000001.1"/>
</dbReference>
<sequence>MAVAISGYGEVLREKMTVVGSSTSGASEQPMQNVQRNPEKDPAETADKGTVQDQTQDQHEGEQQ</sequence>
<dbReference type="EMBL" id="JBHSIW010000007">
    <property type="protein sequence ID" value="MFC4902783.1"/>
    <property type="molecule type" value="Genomic_DNA"/>
</dbReference>
<dbReference type="Proteomes" id="UP001595797">
    <property type="component" value="Unassembled WGS sequence"/>
</dbReference>
<protein>
    <submittedName>
        <fullName evidence="2">Uncharacterized protein</fullName>
    </submittedName>
</protein>
<gene>
    <name evidence="2" type="ORF">ACFPCS_04290</name>
</gene>
<evidence type="ECO:0000256" key="1">
    <source>
        <dbReference type="SAM" id="MobiDB-lite"/>
    </source>
</evidence>
<comment type="caution">
    <text evidence="2">The sequence shown here is derived from an EMBL/GenBank/DDBJ whole genome shotgun (WGS) entry which is preliminary data.</text>
</comment>
<feature type="compositionally biased region" description="Basic and acidic residues" evidence="1">
    <location>
        <begin position="37"/>
        <end position="47"/>
    </location>
</feature>
<proteinExistence type="predicted"/>